<name>A0ACB8A349_9AGAM</name>
<evidence type="ECO:0000313" key="1">
    <source>
        <dbReference type="EMBL" id="KAH7907063.1"/>
    </source>
</evidence>
<accession>A0ACB8A349</accession>
<protein>
    <submittedName>
        <fullName evidence="1">Uncharacterized protein</fullName>
    </submittedName>
</protein>
<gene>
    <name evidence="1" type="ORF">BJ138DRAFT_1160996</name>
</gene>
<sequence>MSKGIALVTGAAQGIGQAIALRLANDGFDVALNDIPSKKEQLDTVAREVNATGHKALVVCADVSIEDDVAAMIKVTVEKLGGLDVMVANAGISGSLGPLVDSSTEAWDKLFAINARGVYLCYKHAAKQMIARGRGGRIIGASSAAGKRDLSWDFRMLTGNLASELGKHGITVNSYAPGIIDTPMLQALDGQGDKDAIAAVGIIGILSGSSEPH</sequence>
<proteinExistence type="predicted"/>
<dbReference type="EMBL" id="MU267942">
    <property type="protein sequence ID" value="KAH7907063.1"/>
    <property type="molecule type" value="Genomic_DNA"/>
</dbReference>
<evidence type="ECO:0000313" key="2">
    <source>
        <dbReference type="Proteomes" id="UP000790377"/>
    </source>
</evidence>
<comment type="caution">
    <text evidence="1">The sequence shown here is derived from an EMBL/GenBank/DDBJ whole genome shotgun (WGS) entry which is preliminary data.</text>
</comment>
<organism evidence="1 2">
    <name type="scientific">Hygrophoropsis aurantiaca</name>
    <dbReference type="NCBI Taxonomy" id="72124"/>
    <lineage>
        <taxon>Eukaryota</taxon>
        <taxon>Fungi</taxon>
        <taxon>Dikarya</taxon>
        <taxon>Basidiomycota</taxon>
        <taxon>Agaricomycotina</taxon>
        <taxon>Agaricomycetes</taxon>
        <taxon>Agaricomycetidae</taxon>
        <taxon>Boletales</taxon>
        <taxon>Coniophorineae</taxon>
        <taxon>Hygrophoropsidaceae</taxon>
        <taxon>Hygrophoropsis</taxon>
    </lineage>
</organism>
<reference evidence="1" key="1">
    <citation type="journal article" date="2021" name="New Phytol.">
        <title>Evolutionary innovations through gain and loss of genes in the ectomycorrhizal Boletales.</title>
        <authorList>
            <person name="Wu G."/>
            <person name="Miyauchi S."/>
            <person name="Morin E."/>
            <person name="Kuo A."/>
            <person name="Drula E."/>
            <person name="Varga T."/>
            <person name="Kohler A."/>
            <person name="Feng B."/>
            <person name="Cao Y."/>
            <person name="Lipzen A."/>
            <person name="Daum C."/>
            <person name="Hundley H."/>
            <person name="Pangilinan J."/>
            <person name="Johnson J."/>
            <person name="Barry K."/>
            <person name="LaButti K."/>
            <person name="Ng V."/>
            <person name="Ahrendt S."/>
            <person name="Min B."/>
            <person name="Choi I.G."/>
            <person name="Park H."/>
            <person name="Plett J.M."/>
            <person name="Magnuson J."/>
            <person name="Spatafora J.W."/>
            <person name="Nagy L.G."/>
            <person name="Henrissat B."/>
            <person name="Grigoriev I.V."/>
            <person name="Yang Z.L."/>
            <person name="Xu J."/>
            <person name="Martin F.M."/>
        </authorList>
    </citation>
    <scope>NUCLEOTIDE SEQUENCE</scope>
    <source>
        <strain evidence="1">ATCC 28755</strain>
    </source>
</reference>
<keyword evidence="2" id="KW-1185">Reference proteome</keyword>
<dbReference type="Proteomes" id="UP000790377">
    <property type="component" value="Unassembled WGS sequence"/>
</dbReference>